<evidence type="ECO:0000256" key="1">
    <source>
        <dbReference type="SAM" id="MobiDB-lite"/>
    </source>
</evidence>
<dbReference type="AlphaFoldDB" id="A0A8S9KRQ2"/>
<proteinExistence type="predicted"/>
<name>A0A8S9KRQ2_BRACR</name>
<dbReference type="EMBL" id="QGKW02000717">
    <property type="protein sequence ID" value="KAF2596437.1"/>
    <property type="molecule type" value="Genomic_DNA"/>
</dbReference>
<sequence>MEKWSRNWPRTGLTRGRGPRFTHSIFDLSGRNPRMESTRSRRPQSTLVQFRGQPSPAADVRGLPTRTSSSLVRIRRLVLSAVSVRGMVRLG</sequence>
<accession>A0A8S9KRQ2</accession>
<evidence type="ECO:0000313" key="2">
    <source>
        <dbReference type="EMBL" id="KAF2596437.1"/>
    </source>
</evidence>
<gene>
    <name evidence="2" type="ORF">F2Q68_00011492</name>
</gene>
<comment type="caution">
    <text evidence="2">The sequence shown here is derived from an EMBL/GenBank/DDBJ whole genome shotgun (WGS) entry which is preliminary data.</text>
</comment>
<reference evidence="2" key="1">
    <citation type="submission" date="2019-12" db="EMBL/GenBank/DDBJ databases">
        <title>Genome sequencing and annotation of Brassica cretica.</title>
        <authorList>
            <person name="Studholme D.J."/>
            <person name="Sarris P.F."/>
        </authorList>
    </citation>
    <scope>NUCLEOTIDE SEQUENCE</scope>
    <source>
        <strain evidence="2">PFS-001/15</strain>
        <tissue evidence="2">Leaf</tissue>
    </source>
</reference>
<protein>
    <submittedName>
        <fullName evidence="2">Uncharacterized protein</fullName>
    </submittedName>
</protein>
<evidence type="ECO:0000313" key="3">
    <source>
        <dbReference type="Proteomes" id="UP000712281"/>
    </source>
</evidence>
<feature type="region of interest" description="Disordered" evidence="1">
    <location>
        <begin position="1"/>
        <end position="66"/>
    </location>
</feature>
<dbReference type="Proteomes" id="UP000712281">
    <property type="component" value="Unassembled WGS sequence"/>
</dbReference>
<organism evidence="2 3">
    <name type="scientific">Brassica cretica</name>
    <name type="common">Mustard</name>
    <dbReference type="NCBI Taxonomy" id="69181"/>
    <lineage>
        <taxon>Eukaryota</taxon>
        <taxon>Viridiplantae</taxon>
        <taxon>Streptophyta</taxon>
        <taxon>Embryophyta</taxon>
        <taxon>Tracheophyta</taxon>
        <taxon>Spermatophyta</taxon>
        <taxon>Magnoliopsida</taxon>
        <taxon>eudicotyledons</taxon>
        <taxon>Gunneridae</taxon>
        <taxon>Pentapetalae</taxon>
        <taxon>rosids</taxon>
        <taxon>malvids</taxon>
        <taxon>Brassicales</taxon>
        <taxon>Brassicaceae</taxon>
        <taxon>Brassiceae</taxon>
        <taxon>Brassica</taxon>
    </lineage>
</organism>